<dbReference type="Pfam" id="PF00386">
    <property type="entry name" value="C1q"/>
    <property type="match status" value="1"/>
</dbReference>
<organism evidence="5 6">
    <name type="scientific">Oikopleura dioica</name>
    <name type="common">Tunicate</name>
    <dbReference type="NCBI Taxonomy" id="34765"/>
    <lineage>
        <taxon>Eukaryota</taxon>
        <taxon>Metazoa</taxon>
        <taxon>Chordata</taxon>
        <taxon>Tunicata</taxon>
        <taxon>Appendicularia</taxon>
        <taxon>Copelata</taxon>
        <taxon>Oikopleuridae</taxon>
        <taxon>Oikopleura</taxon>
    </lineage>
</organism>
<keyword evidence="2" id="KW-0964">Secreted</keyword>
<sequence length="250" mass="27383">MRLFLFLAVAVQGYRESKRTYTPYGHHVATSGEFQNYQVSAGRSIHRSNTQRQYRFAPTEPSTRQRGSSNGRCKRGPRGLMGKTGPLGPKGDPGVCSPASCSNSNSVSYSNQQSPEDAGLKAAFSVTLSGAAFDDIGETVLFDTIVSDATNNYNSQEGTFTAASSGFYHFAAYGTQDDKNKPLHFSIKRGYLNRQFDDVLCSAQSNGSYQTSSCSTTVQLEKGQKVYVQLVKGDLFANRFHYTSFNGFQL</sequence>
<gene>
    <name evidence="5" type="ORF">OKIOD_LOCUS12749</name>
</gene>
<dbReference type="EMBL" id="OU015567">
    <property type="protein sequence ID" value="CAG5109450.1"/>
    <property type="molecule type" value="Genomic_DNA"/>
</dbReference>
<dbReference type="PANTHER" id="PTHR15427">
    <property type="entry name" value="EMILIN ELASTIN MICROFIBRIL INTERFACE-LOCATED PROTEIN ELASTIN MICROFIBRIL INTERFACER"/>
    <property type="match status" value="1"/>
</dbReference>
<dbReference type="PRINTS" id="PR00007">
    <property type="entry name" value="COMPLEMNTC1Q"/>
</dbReference>
<dbReference type="SMART" id="SM00110">
    <property type="entry name" value="C1Q"/>
    <property type="match status" value="1"/>
</dbReference>
<proteinExistence type="predicted"/>
<protein>
    <submittedName>
        <fullName evidence="5">Oidioi.mRNA.OKI2018_I69.chr2.g3984.t1.cds</fullName>
    </submittedName>
</protein>
<accession>A0ABN7T041</accession>
<evidence type="ECO:0000256" key="3">
    <source>
        <dbReference type="SAM" id="MobiDB-lite"/>
    </source>
</evidence>
<keyword evidence="6" id="KW-1185">Reference proteome</keyword>
<feature type="domain" description="C1q" evidence="4">
    <location>
        <begin position="117"/>
        <end position="250"/>
    </location>
</feature>
<dbReference type="PROSITE" id="PS50871">
    <property type="entry name" value="C1Q"/>
    <property type="match status" value="1"/>
</dbReference>
<evidence type="ECO:0000313" key="5">
    <source>
        <dbReference type="EMBL" id="CAG5109450.1"/>
    </source>
</evidence>
<dbReference type="Proteomes" id="UP001158576">
    <property type="component" value="Chromosome 2"/>
</dbReference>
<dbReference type="InterPro" id="IPR050392">
    <property type="entry name" value="Collagen/C1q_domain"/>
</dbReference>
<dbReference type="PANTHER" id="PTHR15427:SF33">
    <property type="entry name" value="COLLAGEN IV NC1 DOMAIN-CONTAINING PROTEIN"/>
    <property type="match status" value="1"/>
</dbReference>
<dbReference type="InterPro" id="IPR001073">
    <property type="entry name" value="C1q_dom"/>
</dbReference>
<feature type="region of interest" description="Disordered" evidence="3">
    <location>
        <begin position="55"/>
        <end position="99"/>
    </location>
</feature>
<dbReference type="InterPro" id="IPR008983">
    <property type="entry name" value="Tumour_necrosis_fac-like_dom"/>
</dbReference>
<reference evidence="5 6" key="1">
    <citation type="submission" date="2021-04" db="EMBL/GenBank/DDBJ databases">
        <authorList>
            <person name="Bliznina A."/>
        </authorList>
    </citation>
    <scope>NUCLEOTIDE SEQUENCE [LARGE SCALE GENOMIC DNA]</scope>
</reference>
<evidence type="ECO:0000256" key="1">
    <source>
        <dbReference type="ARBA" id="ARBA00004613"/>
    </source>
</evidence>
<evidence type="ECO:0000256" key="2">
    <source>
        <dbReference type="ARBA" id="ARBA00022525"/>
    </source>
</evidence>
<dbReference type="Gene3D" id="2.60.120.40">
    <property type="match status" value="1"/>
</dbReference>
<evidence type="ECO:0000259" key="4">
    <source>
        <dbReference type="PROSITE" id="PS50871"/>
    </source>
</evidence>
<comment type="subcellular location">
    <subcellularLocation>
        <location evidence="1">Secreted</location>
    </subcellularLocation>
</comment>
<name>A0ABN7T041_OIKDI</name>
<dbReference type="SUPFAM" id="SSF49842">
    <property type="entry name" value="TNF-like"/>
    <property type="match status" value="1"/>
</dbReference>
<evidence type="ECO:0000313" key="6">
    <source>
        <dbReference type="Proteomes" id="UP001158576"/>
    </source>
</evidence>
<feature type="compositionally biased region" description="Polar residues" evidence="3">
    <location>
        <begin position="60"/>
        <end position="71"/>
    </location>
</feature>